<dbReference type="SUPFAM" id="SSF46955">
    <property type="entry name" value="Putative DNA-binding domain"/>
    <property type="match status" value="1"/>
</dbReference>
<dbReference type="AlphaFoldDB" id="A0A7W9AGG6"/>
<dbReference type="Pfam" id="PF12728">
    <property type="entry name" value="HTH_17"/>
    <property type="match status" value="1"/>
</dbReference>
<evidence type="ECO:0000259" key="1">
    <source>
        <dbReference type="Pfam" id="PF12728"/>
    </source>
</evidence>
<evidence type="ECO:0000313" key="2">
    <source>
        <dbReference type="EMBL" id="MBB5685021.1"/>
    </source>
</evidence>
<feature type="domain" description="Helix-turn-helix" evidence="1">
    <location>
        <begin position="17"/>
        <end position="63"/>
    </location>
</feature>
<dbReference type="InterPro" id="IPR009061">
    <property type="entry name" value="DNA-bd_dom_put_sf"/>
</dbReference>
<reference evidence="2 3" key="1">
    <citation type="submission" date="2020-08" db="EMBL/GenBank/DDBJ databases">
        <title>Genomic Encyclopedia of Type Strains, Phase IV (KMG-IV): sequencing the most valuable type-strain genomes for metagenomic binning, comparative biology and taxonomic classification.</title>
        <authorList>
            <person name="Goeker M."/>
        </authorList>
    </citation>
    <scope>NUCLEOTIDE SEQUENCE [LARGE SCALE GENOMIC DNA]</scope>
    <source>
        <strain evidence="2 3">DSM 25079</strain>
    </source>
</reference>
<keyword evidence="3" id="KW-1185">Reference proteome</keyword>
<comment type="caution">
    <text evidence="2">The sequence shown here is derived from an EMBL/GenBank/DDBJ whole genome shotgun (WGS) entry which is preliminary data.</text>
</comment>
<organism evidence="2 3">
    <name type="scientific">Sphingobium boeckii</name>
    <dbReference type="NCBI Taxonomy" id="1082345"/>
    <lineage>
        <taxon>Bacteria</taxon>
        <taxon>Pseudomonadati</taxon>
        <taxon>Pseudomonadota</taxon>
        <taxon>Alphaproteobacteria</taxon>
        <taxon>Sphingomonadales</taxon>
        <taxon>Sphingomonadaceae</taxon>
        <taxon>Sphingobium</taxon>
    </lineage>
</organism>
<dbReference type="EMBL" id="JACIJC010000001">
    <property type="protein sequence ID" value="MBB5685021.1"/>
    <property type="molecule type" value="Genomic_DNA"/>
</dbReference>
<dbReference type="InterPro" id="IPR041657">
    <property type="entry name" value="HTH_17"/>
</dbReference>
<dbReference type="RefSeq" id="WP_184015831.1">
    <property type="nucleotide sequence ID" value="NZ_JACIJC010000001.1"/>
</dbReference>
<gene>
    <name evidence="2" type="ORF">FHS49_001012</name>
</gene>
<name>A0A7W9AGG6_9SPHN</name>
<proteinExistence type="predicted"/>
<evidence type="ECO:0000313" key="3">
    <source>
        <dbReference type="Proteomes" id="UP000549617"/>
    </source>
</evidence>
<accession>A0A7W9AGG6</accession>
<sequence>MQEDETRADRARRSCPYLDSKQAAYHLGLSHRTLAKMRLNGRGPRVRRHGHVCRYHIDDLDAWSRDSDGA</sequence>
<protein>
    <recommendedName>
        <fullName evidence="1">Helix-turn-helix domain-containing protein</fullName>
    </recommendedName>
</protein>
<dbReference type="Proteomes" id="UP000549617">
    <property type="component" value="Unassembled WGS sequence"/>
</dbReference>